<dbReference type="STRING" id="7227.FBpp0077515"/>
<dbReference type="FunCoup" id="Q95TS8">
    <property type="interactions" value="6"/>
</dbReference>
<dbReference type="Bgee" id="FBgn0031398">
    <property type="expression patterns" value="Expressed in T neuron T5b (Drosophila) in embryonic/larval optic lobe (Drosophila) and 48 other cell types or tissues"/>
</dbReference>
<keyword evidence="2" id="KW-0472">Membrane</keyword>
<reference evidence="6" key="3">
    <citation type="journal article" date="2002" name="Genome Biol.">
        <title>Finishing a whole-genome shotgun: release 3 of the Drosophila melanogaster euchromatic genome sequence.</title>
        <authorList>
            <person name="Celniker S.E."/>
            <person name="Wheeler D.A."/>
            <person name="Kronmiller B."/>
            <person name="Carlson J.W."/>
            <person name="Halpern A."/>
            <person name="Patel S."/>
            <person name="Adams M."/>
            <person name="Champe M."/>
            <person name="Dugan S.P."/>
            <person name="Frise E."/>
            <person name="Hodgson A."/>
            <person name="George R.A."/>
            <person name="Hoskins R.A."/>
            <person name="Laverty T."/>
            <person name="Muzny D.M."/>
            <person name="Nelson C.R."/>
            <person name="Pacleb J.M."/>
            <person name="Park S."/>
            <person name="Pfeiffer B.D."/>
            <person name="Richards S."/>
            <person name="Sodergren E.J."/>
            <person name="Svirskas R."/>
            <person name="Tabor P.E."/>
            <person name="Wan K."/>
            <person name="Stapleton M."/>
            <person name="Sutton G.G."/>
            <person name="Venter C."/>
            <person name="Weinstock G."/>
            <person name="Scherer S.E."/>
            <person name="Myers E.W."/>
            <person name="Gibbs R.A."/>
            <person name="Rubin G.M."/>
        </authorList>
    </citation>
    <scope>NUCLEOTIDE SEQUENCE [LARGE SCALE GENOMIC DNA]</scope>
    <source>
        <strain evidence="6">Berkeley</strain>
    </source>
</reference>
<keyword evidence="2" id="KW-0812">Transmembrane</keyword>
<reference evidence="3" key="14">
    <citation type="submission" date="2022-11" db="EMBL/GenBank/DDBJ databases">
        <title>Drosophila melanogaster release 4 sequence.</title>
        <authorList>
            <consortium name="Berkeley Drosophila Genome Project"/>
            <person name="Celniker S."/>
            <person name="Carlson J."/>
            <person name="Wan K."/>
            <person name="Pfeiffer B."/>
            <person name="Frise E."/>
            <person name="George R."/>
            <person name="Hoskins R."/>
            <person name="Stapleton M."/>
            <person name="Pacleb J."/>
            <person name="Park S."/>
            <person name="Svirskas R."/>
            <person name="Smith E."/>
            <person name="Yu C."/>
            <person name="Rubin G."/>
        </authorList>
    </citation>
    <scope>NUCLEOTIDE SEQUENCE</scope>
</reference>
<dbReference type="PaxDb" id="7227-FBpp0077515"/>
<reference evidence="3" key="11">
    <citation type="journal article" date="2015" name="G3 (Bethesda)">
        <title>Gene Model Annotations for Drosophila melanogaster: Impact of High-Throughput Data.</title>
        <authorList>
            <consortium name="FlyBase Consortium"/>
            <person name="Matthews B.B."/>
            <person name="Dos Santos G."/>
            <person name="Crosby M.A."/>
            <person name="Emmert D.B."/>
            <person name="St Pierre S.E."/>
            <person name="Gramates L.S."/>
            <person name="Zhou P."/>
            <person name="Schroeder A.J."/>
            <person name="Falls K."/>
            <person name="Strelets V."/>
            <person name="Russo S.M."/>
            <person name="Gelbart W.M."/>
            <person name="null"/>
        </authorList>
    </citation>
    <scope>NUCLEOTIDE SEQUENCE</scope>
</reference>
<dbReference type="RefSeq" id="NP_608655.3">
    <property type="nucleotide sequence ID" value="NM_134811.4"/>
</dbReference>
<dbReference type="OrthoDB" id="7732618at2759"/>
<dbReference type="EMBL" id="AY058565">
    <property type="protein sequence ID" value="AAL13794.1"/>
    <property type="molecule type" value="mRNA"/>
</dbReference>
<reference evidence="3 6" key="10">
    <citation type="journal article" date="2007" name="Science">
        <title>Sequence finishing and mapping of Drosophila melanogaster heterochromatin.</title>
        <authorList>
            <person name="Hoskins R.A."/>
            <person name="Carlson J.W."/>
            <person name="Kennedy C."/>
            <person name="Acevedo D."/>
            <person name="Evans-Holm M."/>
            <person name="Frise E."/>
            <person name="Wan K.H."/>
            <person name="Park S."/>
            <person name="Mendez-Lago M."/>
            <person name="Rossi F."/>
            <person name="Villasante A."/>
            <person name="Dimitri P."/>
            <person name="Karpen G.H."/>
            <person name="Celniker S.E."/>
        </authorList>
    </citation>
    <scope>NUCLEOTIDE SEQUENCE [LARGE SCALE GENOMIC DNA]</scope>
    <source>
        <strain evidence="6">Berkeley</strain>
    </source>
</reference>
<reference evidence="3" key="8">
    <citation type="submission" date="2006-08" db="EMBL/GenBank/DDBJ databases">
        <authorList>
            <person name="Celniker S."/>
            <person name="Carlson J."/>
            <person name="Wan K."/>
            <person name="Frise E."/>
            <person name="Hoskins R."/>
            <person name="Park S."/>
            <person name="Svirskas R."/>
            <person name="Rubin G."/>
        </authorList>
    </citation>
    <scope>NUCLEOTIDE SEQUENCE</scope>
</reference>
<dbReference type="CTD" id="33398"/>
<organism evidence="4">
    <name type="scientific">Drosophila melanogaster</name>
    <name type="common">Fruit fly</name>
    <dbReference type="NCBI Taxonomy" id="7227"/>
    <lineage>
        <taxon>Eukaryota</taxon>
        <taxon>Metazoa</taxon>
        <taxon>Ecdysozoa</taxon>
        <taxon>Arthropoda</taxon>
        <taxon>Hexapoda</taxon>
        <taxon>Insecta</taxon>
        <taxon>Pterygota</taxon>
        <taxon>Neoptera</taxon>
        <taxon>Endopterygota</taxon>
        <taxon>Diptera</taxon>
        <taxon>Brachycera</taxon>
        <taxon>Muscomorpha</taxon>
        <taxon>Ephydroidea</taxon>
        <taxon>Drosophilidae</taxon>
        <taxon>Drosophila</taxon>
        <taxon>Sophophora</taxon>
    </lineage>
</organism>
<evidence type="ECO:0000313" key="3">
    <source>
        <dbReference type="EMBL" id="AAF51290.2"/>
    </source>
</evidence>
<keyword evidence="6" id="KW-1185">Reference proteome</keyword>
<dbReference type="InParanoid" id="Q95TS8"/>
<reference evidence="3 6" key="6">
    <citation type="journal article" date="2002" name="Genome Biol.">
        <title>Heterochromatic sequences in a Drosophila whole-genome shotgun assembly.</title>
        <authorList>
            <person name="Hoskins R.A."/>
            <person name="Smith C.D."/>
            <person name="Carlson J.W."/>
            <person name="Carvalho A.B."/>
            <person name="Halpern A."/>
            <person name="Kaminker J.S."/>
            <person name="Kennedy C."/>
            <person name="Mungall C.J."/>
            <person name="Sullivan B.A."/>
            <person name="Sutton G.G."/>
            <person name="Yasuhara J.C."/>
            <person name="Wakimoto B.T."/>
            <person name="Myers E.W."/>
            <person name="Celniker S.E."/>
            <person name="Rubin G.M."/>
            <person name="Karpen G.H."/>
        </authorList>
    </citation>
    <scope>NUCLEOTIDE SEQUENCE [LARGE SCALE GENOMIC DNA]</scope>
    <source>
        <strain evidence="6">Berkeley</strain>
    </source>
</reference>
<accession>Q9VQ87</accession>
<dbReference type="AlphaFoldDB" id="Q95TS8"/>
<dbReference type="EMBL" id="AE014134">
    <property type="protein sequence ID" value="AAF51290.2"/>
    <property type="molecule type" value="Genomic_DNA"/>
</dbReference>
<reference evidence="3" key="12">
    <citation type="journal article" date="2015" name="G3 (Bethesda)">
        <title>Gene Model Annotations for Drosophila melanogaster: The Rule-Benders.</title>
        <authorList>
            <consortium name="FlyBase Consortium"/>
            <person name="Crosby M.A."/>
            <person name="Gramates L.S."/>
            <person name="Dos Santos G."/>
            <person name="Matthews B.B."/>
            <person name="St Pierre S.E."/>
            <person name="Zhou P."/>
            <person name="Schroeder A.J."/>
            <person name="Falls K."/>
            <person name="Emmert D.B."/>
            <person name="Russo S.M."/>
            <person name="Gelbart W.M."/>
            <person name="null"/>
        </authorList>
    </citation>
    <scope>NUCLEOTIDE SEQUENCE</scope>
</reference>
<accession>Q95TS8</accession>
<dbReference type="GO" id="GO:0032473">
    <property type="term" value="C:cytoplasmic side of mitochondrial outer membrane"/>
    <property type="evidence" value="ECO:0000314"/>
    <property type="project" value="FlyBase"/>
</dbReference>
<dbReference type="IntAct" id="Q95TS8">
    <property type="interactions" value="3"/>
</dbReference>
<dbReference type="OMA" id="KMPNQDP"/>
<gene>
    <name evidence="3 5" type="primary">daed</name>
    <name evidence="3" type="synonym">DAED</name>
    <name evidence="3" type="synonym">Daed</name>
    <name evidence="3" type="synonym">Dmel\CG10880</name>
    <name evidence="4 5" type="ORF">CG10880</name>
    <name evidence="3" type="ORF">Dmel_CG10880</name>
</gene>
<dbReference type="HOGENOM" id="CLU_1024056_0_0_1"/>
<reference evidence="3 6" key="9">
    <citation type="journal article" date="2007" name="Science">
        <title>The Release 5.1 annotation of Drosophila melanogaster heterochromatin.</title>
        <authorList>
            <person name="Smith C.D."/>
            <person name="Shu S."/>
            <person name="Mungall C.J."/>
            <person name="Karpen G.H."/>
        </authorList>
    </citation>
    <scope>NUCLEOTIDE SEQUENCE [LARGE SCALE GENOMIC DNA]</scope>
    <source>
        <strain evidence="6">Berkeley</strain>
    </source>
</reference>
<feature type="transmembrane region" description="Helical" evidence="2">
    <location>
        <begin position="245"/>
        <end position="263"/>
    </location>
</feature>
<reference evidence="6" key="5">
    <citation type="journal article" date="2002" name="Genome Biol.">
        <title>The transposable elements of the Drosophila melanogaster euchromatin: a genomics perspective.</title>
        <authorList>
            <person name="Kaminker J.S."/>
            <person name="Bergman C.M."/>
            <person name="Kronmiller B."/>
            <person name="Carlson J."/>
            <person name="Svirskas R."/>
            <person name="Patel S."/>
            <person name="Frise E."/>
            <person name="Wheeler D.A."/>
            <person name="Lewis S.E."/>
            <person name="Rubin G.M."/>
            <person name="Ashburner M."/>
            <person name="Celniker S.E."/>
        </authorList>
    </citation>
    <scope>NUCLEOTIDE SEQUENCE [LARGE SCALE GENOMIC DNA]</scope>
    <source>
        <strain evidence="6">Berkeley</strain>
    </source>
</reference>
<evidence type="ECO:0000313" key="6">
    <source>
        <dbReference type="Proteomes" id="UP000000803"/>
    </source>
</evidence>
<dbReference type="VEuPathDB" id="VectorBase:FBgn0031398"/>
<dbReference type="SUPFAM" id="SSF48371">
    <property type="entry name" value="ARM repeat"/>
    <property type="match status" value="1"/>
</dbReference>
<dbReference type="InterPro" id="IPR016024">
    <property type="entry name" value="ARM-type_fold"/>
</dbReference>
<dbReference type="UCSC" id="CG10880-RA">
    <property type="organism name" value="d. melanogaster"/>
</dbReference>
<dbReference type="DNASU" id="33398"/>
<reference evidence="3" key="15">
    <citation type="submission" date="2022-11" db="EMBL/GenBank/DDBJ databases">
        <authorList>
            <consortium name="FlyBase"/>
        </authorList>
    </citation>
    <scope>NUCLEOTIDE SEQUENCE</scope>
</reference>
<evidence type="ECO:0000256" key="1">
    <source>
        <dbReference type="SAM" id="Coils"/>
    </source>
</evidence>
<dbReference type="Proteomes" id="UP000000803">
    <property type="component" value="Chromosome 2L"/>
</dbReference>
<dbReference type="AGR" id="FB:FBgn0031398"/>
<reference evidence="3 6" key="1">
    <citation type="journal article" date="2000" name="Science">
        <title>The genome sequence of Drosophila melanogaster.</title>
        <authorList>
            <person name="Adams M.D."/>
            <person name="Celniker S.E."/>
            <person name="Holt R.A."/>
            <person name="Evans C.A."/>
            <person name="Gocayne J.D."/>
            <person name="Amanatides P.G."/>
            <person name="Scherer S.E."/>
            <person name="Li P.W."/>
            <person name="Hoskins R.A."/>
            <person name="Galle R.F."/>
            <person name="George R.A."/>
            <person name="Lewis S.E."/>
            <person name="Richards S."/>
            <person name="Ashburner M."/>
            <person name="Henderson S.N."/>
            <person name="Sutton G.G."/>
            <person name="Wortman J.R."/>
            <person name="Yandell M.D."/>
            <person name="Zhang Q."/>
            <person name="Chen L.X."/>
            <person name="Brandon R.C."/>
            <person name="Rogers Y.H."/>
            <person name="Blazej R.G."/>
            <person name="Champe M."/>
            <person name="Pfeiffer B.D."/>
            <person name="Wan K.H."/>
            <person name="Doyle C."/>
            <person name="Baxter E.G."/>
            <person name="Helt G."/>
            <person name="Nelson C.R."/>
            <person name="Gabor G.L."/>
            <person name="Abril J.F."/>
            <person name="Agbayani A."/>
            <person name="An H.J."/>
            <person name="Andrews-Pfannkoch C."/>
            <person name="Baldwin D."/>
            <person name="Ballew R.M."/>
            <person name="Basu A."/>
            <person name="Baxendale J."/>
            <person name="Bayraktaroglu L."/>
            <person name="Beasley E.M."/>
            <person name="Beeson K.Y."/>
            <person name="Benos P.V."/>
            <person name="Berman B.P."/>
            <person name="Bhandari D."/>
            <person name="Bolshakov S."/>
            <person name="Borkova D."/>
            <person name="Botchan M.R."/>
            <person name="Bouck J."/>
            <person name="Brokstein P."/>
            <person name="Brottier P."/>
            <person name="Burtis K.C."/>
            <person name="Busam D.A."/>
            <person name="Butler H."/>
            <person name="Cadieu E."/>
            <person name="Center A."/>
            <person name="Chandra I."/>
            <person name="Cherry J.M."/>
            <person name="Cawley S."/>
            <person name="Dahlke C."/>
            <person name="Davenport L.B."/>
            <person name="Davies P."/>
            <person name="de Pablos B."/>
            <person name="Delcher A."/>
            <person name="Deng Z."/>
            <person name="Mays A.D."/>
            <person name="Dew I."/>
            <person name="Dietz S.M."/>
            <person name="Dodson K."/>
            <person name="Doup L.E."/>
            <person name="Downes M."/>
            <person name="Dugan-Rocha S."/>
            <person name="Dunkov B.C."/>
            <person name="Dunn P."/>
            <person name="Durbin K.J."/>
            <person name="Evangelista C.C."/>
            <person name="Ferraz C."/>
            <person name="Ferriera S."/>
            <person name="Fleischmann W."/>
            <person name="Fosler C."/>
            <person name="Gabrielian A.E."/>
            <person name="Garg N.S."/>
            <person name="Gelbart W.M."/>
            <person name="Glasser K."/>
            <person name="Glodek A."/>
            <person name="Gong F."/>
            <person name="Gorrell J.H."/>
            <person name="Gu Z."/>
            <person name="Guan P."/>
            <person name="Harris M."/>
            <person name="Harris N.L."/>
            <person name="Harvey D."/>
            <person name="Heiman T.J."/>
            <person name="Hernandez J.R."/>
            <person name="Houck J."/>
            <person name="Hostin D."/>
            <person name="Houston K.A."/>
            <person name="Howland T.J."/>
            <person name="Wei M.H."/>
            <person name="Ibegwam C."/>
            <person name="Jalali M."/>
            <person name="Kalush F."/>
            <person name="Karpen G.H."/>
            <person name="Ke Z."/>
            <person name="Kennison J.A."/>
            <person name="Ketchum K.A."/>
            <person name="Kimmel B.E."/>
            <person name="Kodira C.D."/>
            <person name="Kraft C."/>
            <person name="Kravitz S."/>
            <person name="Kulp D."/>
            <person name="Lai Z."/>
            <person name="Lasko P."/>
            <person name="Lei Y."/>
            <person name="Levitsky A.A."/>
            <person name="Li J."/>
            <person name="Li Z."/>
            <person name="Liang Y."/>
            <person name="Lin X."/>
            <person name="Liu X."/>
            <person name="Mattei B."/>
            <person name="McIntosh T.C."/>
            <person name="McLeod M.P."/>
            <person name="McPherson D."/>
            <person name="Merkulov G."/>
            <person name="Milshina N.V."/>
            <person name="Mobarry C."/>
            <person name="Morris J."/>
            <person name="Moshrefi A."/>
            <person name="Mount S.M."/>
            <person name="Moy M."/>
            <person name="Murphy B."/>
            <person name="Murphy L."/>
            <person name="Muzny D.M."/>
            <person name="Nelson D.L."/>
            <person name="Nelson D.R."/>
            <person name="Nelson K.A."/>
            <person name="Nixon K."/>
            <person name="Nusskern D.R."/>
            <person name="Pacleb J.M."/>
            <person name="Palazzolo M."/>
            <person name="Pittman G.S."/>
            <person name="Pan S."/>
            <person name="Pollard J."/>
            <person name="Puri V."/>
            <person name="Reese M.G."/>
            <person name="Reinert K."/>
            <person name="Remington K."/>
            <person name="Saunders R.D."/>
            <person name="Scheeler F."/>
            <person name="Shen H."/>
            <person name="Shue B.C."/>
            <person name="Siden-Kiamos I."/>
            <person name="Simpson M."/>
            <person name="Skupski M.P."/>
            <person name="Smith T."/>
            <person name="Spier E."/>
            <person name="Spradling A.C."/>
            <person name="Stapleton M."/>
            <person name="Strong R."/>
            <person name="Sun E."/>
            <person name="Svirskas R."/>
            <person name="Tector C."/>
            <person name="Turner R."/>
            <person name="Venter E."/>
            <person name="Wang A.H."/>
            <person name="Wang X."/>
            <person name="Wang Z.Y."/>
            <person name="Wassarman D.A."/>
            <person name="Weinstock G.M."/>
            <person name="Weissenbach J."/>
            <person name="Williams S.M."/>
            <person name="WoodageT"/>
            <person name="Worley K.C."/>
            <person name="Wu D."/>
            <person name="Yang S."/>
            <person name="Yao Q.A."/>
            <person name="Ye J."/>
            <person name="Yeh R.F."/>
            <person name="Zaveri J.S."/>
            <person name="Zhan M."/>
            <person name="Zhang G."/>
            <person name="Zhao Q."/>
            <person name="Zheng L."/>
            <person name="Zheng X.H."/>
            <person name="Zhong F.N."/>
            <person name="Zhong W."/>
            <person name="Zhou X."/>
            <person name="Zhu S."/>
            <person name="Zhu X."/>
            <person name="Smith H.O."/>
            <person name="Gibbs R.A."/>
            <person name="Myers E.W."/>
            <person name="Rubin G.M."/>
            <person name="Venter J.C."/>
        </authorList>
    </citation>
    <scope>NUCLEOTIDE SEQUENCE [LARGE SCALE GENOMIC DNA]</scope>
    <source>
        <strain evidence="6">Berkeley</strain>
    </source>
</reference>
<evidence type="ECO:0000256" key="2">
    <source>
        <dbReference type="SAM" id="Phobius"/>
    </source>
</evidence>
<dbReference type="eggNOG" id="ENOG502T9I8">
    <property type="taxonomic scope" value="Eukaryota"/>
</dbReference>
<keyword evidence="2" id="KW-1133">Transmembrane helix</keyword>
<keyword evidence="1" id="KW-0175">Coiled coil</keyword>
<feature type="coiled-coil region" evidence="1">
    <location>
        <begin position="206"/>
        <end position="233"/>
    </location>
</feature>
<reference evidence="6" key="4">
    <citation type="journal article" date="2002" name="Genome Biol.">
        <title>Annotation of the Drosophila melanogaster euchromatic genome: a systematic review.</title>
        <authorList>
            <person name="Misra S."/>
            <person name="Crosby M.A."/>
            <person name="Mungall C.J."/>
            <person name="Matthews B.B."/>
            <person name="Campbell K.S."/>
            <person name="Hradecky P."/>
            <person name="Huang Y."/>
            <person name="Kaminker J.S."/>
            <person name="Millburn G.H."/>
            <person name="Prochnik S.E."/>
            <person name="Smith C.D."/>
            <person name="Tupy J.L."/>
            <person name="Whitfied E.J."/>
            <person name="Bayraktaroglu L."/>
            <person name="Berman B.P."/>
            <person name="Bettencourt B.R."/>
            <person name="Celniker S.E."/>
            <person name="de Grey A.D."/>
            <person name="Drysdale R.A."/>
            <person name="Harris N.L."/>
            <person name="Richter J."/>
            <person name="Russo S."/>
            <person name="Schroeder A.J."/>
            <person name="Shu S.Q."/>
            <person name="Stapleton M."/>
            <person name="Yamada C."/>
            <person name="Ashburner M."/>
            <person name="Gelbart W.M."/>
            <person name="Rubin G.M."/>
            <person name="Lewis S.E."/>
        </authorList>
    </citation>
    <scope>GENOME REANNOTATION</scope>
    <source>
        <strain evidence="6">Berkeley</strain>
    </source>
</reference>
<dbReference type="ExpressionAtlas" id="Q95TS8">
    <property type="expression patterns" value="baseline and differential"/>
</dbReference>
<evidence type="ECO:0000313" key="4">
    <source>
        <dbReference type="EMBL" id="AAL13794.1"/>
    </source>
</evidence>
<dbReference type="BioGRID-ORCS" id="33398">
    <property type="hits" value="0 hits in 1 CRISPR screen"/>
</dbReference>
<evidence type="ECO:0000313" key="5">
    <source>
        <dbReference type="FlyBase" id="FBgn0031398"/>
    </source>
</evidence>
<proteinExistence type="evidence at transcript level"/>
<dbReference type="GeneID" id="33398"/>
<reference evidence="3" key="13">
    <citation type="journal article" date="2015" name="Genome Res.">
        <title>The Release 6 reference sequence of the Drosophila melanogaster genome.</title>
        <authorList>
            <person name="Hoskins R.A."/>
            <person name="Carlson J.W."/>
            <person name="Wan K.H."/>
            <person name="Park S."/>
            <person name="Mendez I."/>
            <person name="Galle S.E."/>
            <person name="Booth B.W."/>
            <person name="Pfeiffer B.D."/>
            <person name="George R.A."/>
            <person name="Svirskas R."/>
            <person name="Krzywinski M."/>
            <person name="Schein J."/>
            <person name="Accardo M.C."/>
            <person name="Damia E."/>
            <person name="Messina G."/>
            <person name="Mendez-Lago M."/>
            <person name="de Pablos B."/>
            <person name="Demakova O.V."/>
            <person name="Andreyeva E.N."/>
            <person name="Boldyreva L.V."/>
            <person name="Marra M."/>
            <person name="Carvalho A.B."/>
            <person name="Dimitri P."/>
            <person name="Villasante A."/>
            <person name="Zhimulev I.F."/>
            <person name="Rubin G.M."/>
            <person name="Karpen G.H."/>
            <person name="Celniker S.E."/>
        </authorList>
    </citation>
    <scope>NUCLEOTIDE SEQUENCE</scope>
</reference>
<dbReference type="GO" id="GO:0140990">
    <property type="term" value="P:primary piRNA processing"/>
    <property type="evidence" value="ECO:0000315"/>
    <property type="project" value="FlyBase"/>
</dbReference>
<sequence length="279" mass="31982">MATKTHTMSAGDVPLVAMAKVPPTIQFEATKNFHSHTEQKELDSAFLGYNRRPWVRQKAHRDTRREREILNGLLCSTSVETDYASTCVDKLIAENINYLDLASLTDEDLELFGFKCRKQRQQLLEMFEKIPNQNPSYEYICNHPEAENYNNQILGNAGNHFMSLRASLAATNYKLQVSTPEDVVVGDKRYASCFAQETLKSVNQITEEIAKDLAKIEANAQNARSQKKVQGNESHKKKKWSLATILYYTTLAVGFSCAWFWWWTKFRSAPRLERISVQT</sequence>
<reference evidence="4" key="2">
    <citation type="submission" date="2001-10" db="EMBL/GenBank/DDBJ databases">
        <authorList>
            <person name="Stapleton M."/>
            <person name="Brokstein P."/>
            <person name="Hong L."/>
            <person name="Agbayani A."/>
            <person name="Carlson J."/>
            <person name="Champe M."/>
            <person name="Chavez C."/>
            <person name="Dorsett V."/>
            <person name="Farfan D."/>
            <person name="Frise E."/>
            <person name="George R."/>
            <person name="Gonzalez M."/>
            <person name="Guarin H."/>
            <person name="Li P."/>
            <person name="Liao G."/>
            <person name="Miranda A."/>
            <person name="Mungall C.J."/>
            <person name="Nunoo J."/>
            <person name="Pacleb J."/>
            <person name="Paragas V."/>
            <person name="Park S."/>
            <person name="Phouanenavong S."/>
            <person name="Wan K."/>
            <person name="Yu C."/>
            <person name="Lewis S.E."/>
            <person name="Rubin G.M."/>
            <person name="Celniker S."/>
        </authorList>
    </citation>
    <scope>NUCLEOTIDE SEQUENCE</scope>
    <source>
        <strain evidence="4">Berkeley</strain>
    </source>
</reference>
<dbReference type="SMR" id="Q95TS8"/>
<name>Q95TS8_DROME</name>
<reference evidence="3 6" key="7">
    <citation type="journal article" date="2005" name="PLoS Comput. Biol.">
        <title>Combined evidence annotation of transposable elements in genome sequences.</title>
        <authorList>
            <person name="Quesneville H."/>
            <person name="Bergman C.M."/>
            <person name="Andrieu O."/>
            <person name="Autard D."/>
            <person name="Nouaud D."/>
            <person name="Ashburner M."/>
            <person name="Anxolabehere D."/>
        </authorList>
    </citation>
    <scope>NUCLEOTIDE SEQUENCE [LARGE SCALE GENOMIC DNA]</scope>
    <source>
        <strain evidence="6">Berkeley</strain>
    </source>
</reference>
<protein>
    <submittedName>
        <fullName evidence="3">Daedalus, isoform A</fullName>
    </submittedName>
    <submittedName>
        <fullName evidence="4">LD25288p</fullName>
    </submittedName>
</protein>
<dbReference type="FlyBase" id="FBgn0031398">
    <property type="gene designation" value="daed"/>
</dbReference>